<feature type="transmembrane region" description="Helical" evidence="1">
    <location>
        <begin position="1169"/>
        <end position="1196"/>
    </location>
</feature>
<sequence>MRLPFRRRGSSRRRPLASTPSIAASLLAAAALAPQAATAISFTPAPQPNLDLSQLGRVALAGDFTGISLYQFEEQNEQPFSTNGSEALLARMPNGAFAPIVKTDATIRTMCPFINNGAMAGVVVGGNFTSLGTMQSAAIALFNPNTSQVTPLSGLSGEVNSILCDPDSNTVYVGGNFVGANSTNAIAWVGTQGWTNLPFAGFNGPVTSITKASNGHIIFGGSFTGLGNASTPTISDGQVINLSSATITSGSSTEAQGFSDPKNIVCKTGVADGAGNTWLLRDQSPGFWRASFGFGFRPTKLRLWNTHQDGRGTKTWRFTALPINGIMNFTYIDPATNRNASCTSECPLSNDKAVPFQDFRFVNVIGMNEFRIDISDWYGSGGGLNGVELFEDDIFAYAINDFNEPACANSAFASAATSTGPWTVTPSHQSTSQYLTAQLSGPITNTSASIVFSPDIKETGKYAISLYTPGCLQDNTCSSRGQVLVSGQMTADGGPNGTINPKRIPTYQTNNFDKYDQIYTGYIDASSSSFRPRVTMTPLEGQSLTSMTFVAQKVGFTLVESTGGLNGLFEYDPTQAAVNTSEFANSVFDKTGSSFTAGSAVNVLATSGDVTYVGGNFSSDTAKNILAINSKDSSTRALDGGLNGEVMAMYLNGTNLFVGGSFSGTRDGSTQGLKNVAVYDTSKNSWGPLGAGVDGRVRKVVPLTMNITGTSPEVVISITGDFNELSAFGSNPAVAANGFGVWVPSQGNWLRNLQLPVGSVDGILSSAILTVPGGDALYGGSVSSSALGSNGAVTLDNTLGRLPVAIQASTPSTGLSKRASLFNSSLSGVVTGTFDLNNNRNITILAGHFTAKATNGSTINNLLFINATNDNNTVTGLGPQVSEDSTFVAVAVQGDNLFAGGNVSGTVNGATVRGLVSFNLATNSFNSQPPALSGGDTTVSAIAVRPSTADFYVGGSFRSAGSLQCPGVCVFSTASGQWNPPGQNLDGSVNCLMWASDSKLIAGGNLTVNNTAATNLAVYDPSKTTWDSFPDASELPGPVDVLTAASSDGNQVWVAGTSSSNGSVYLMKHDGSKWTSAGESLLPGTNIRGLQILSLTKNHDSTPIVDANQALLLTGSIVLPAFGSASAVLFNGTTFEPFALTTNAGSSAGSLAHMFSERQNFFSSDEHHLALGFIVLIGLAVALGLILLIVVAGIFLDRLRKKREGYIPAPTSMYDRGSGMARIPPEQLFGDVGRGGAQRPQL</sequence>
<dbReference type="SUPFAM" id="SSF63825">
    <property type="entry name" value="YWTD domain"/>
    <property type="match status" value="1"/>
</dbReference>
<name>A0AA38S5Z2_9PEZI</name>
<comment type="caution">
    <text evidence="5">The sequence shown here is derived from an EMBL/GenBank/DDBJ whole genome shotgun (WGS) entry which is preliminary data.</text>
</comment>
<dbReference type="Pfam" id="PF20842">
    <property type="entry name" value="Rax2_2"/>
    <property type="match status" value="1"/>
</dbReference>
<dbReference type="InterPro" id="IPR024982">
    <property type="entry name" value="Rax2-like_C"/>
</dbReference>
<dbReference type="SUPFAM" id="SSF50965">
    <property type="entry name" value="Galactose oxidase, central domain"/>
    <property type="match status" value="2"/>
</dbReference>
<evidence type="ECO:0000313" key="6">
    <source>
        <dbReference type="Proteomes" id="UP001174691"/>
    </source>
</evidence>
<dbReference type="Gene3D" id="2.120.10.80">
    <property type="entry name" value="Kelch-type beta propeller"/>
    <property type="match status" value="1"/>
</dbReference>
<dbReference type="PANTHER" id="PTHR31778:SF2">
    <property type="entry name" value="BUD SITE SELECTION PROTEIN RAX2"/>
    <property type="match status" value="1"/>
</dbReference>
<keyword evidence="1" id="KW-0472">Membrane</keyword>
<feature type="domain" description="Rax2-like second" evidence="3">
    <location>
        <begin position="235"/>
        <end position="384"/>
    </location>
</feature>
<dbReference type="PROSITE" id="PS51318">
    <property type="entry name" value="TAT"/>
    <property type="match status" value="1"/>
</dbReference>
<dbReference type="AlphaFoldDB" id="A0AA38S5Z2"/>
<evidence type="ECO:0000313" key="5">
    <source>
        <dbReference type="EMBL" id="KAJ9156870.1"/>
    </source>
</evidence>
<feature type="domain" description="Rax2-like C-terminal" evidence="2">
    <location>
        <begin position="915"/>
        <end position="1164"/>
    </location>
</feature>
<feature type="domain" description="Rax2-like third" evidence="4">
    <location>
        <begin position="395"/>
        <end position="559"/>
    </location>
</feature>
<dbReference type="InterPro" id="IPR006311">
    <property type="entry name" value="TAT_signal"/>
</dbReference>
<dbReference type="GO" id="GO:1902929">
    <property type="term" value="C:plasma membrane of growing cell tip"/>
    <property type="evidence" value="ECO:0007669"/>
    <property type="project" value="TreeGrafter"/>
</dbReference>
<organism evidence="5 6">
    <name type="scientific">Coniochaeta hoffmannii</name>
    <dbReference type="NCBI Taxonomy" id="91930"/>
    <lineage>
        <taxon>Eukaryota</taxon>
        <taxon>Fungi</taxon>
        <taxon>Dikarya</taxon>
        <taxon>Ascomycota</taxon>
        <taxon>Pezizomycotina</taxon>
        <taxon>Sordariomycetes</taxon>
        <taxon>Sordariomycetidae</taxon>
        <taxon>Coniochaetales</taxon>
        <taxon>Coniochaetaceae</taxon>
        <taxon>Coniochaeta</taxon>
    </lineage>
</organism>
<evidence type="ECO:0000256" key="1">
    <source>
        <dbReference type="SAM" id="Phobius"/>
    </source>
</evidence>
<dbReference type="InterPro" id="IPR048266">
    <property type="entry name" value="Rax2-like_second"/>
</dbReference>
<keyword evidence="1" id="KW-1133">Transmembrane helix</keyword>
<reference evidence="5" key="1">
    <citation type="submission" date="2022-07" db="EMBL/GenBank/DDBJ databases">
        <title>Fungi with potential for degradation of polypropylene.</title>
        <authorList>
            <person name="Gostincar C."/>
        </authorList>
    </citation>
    <scope>NUCLEOTIDE SEQUENCE</scope>
    <source>
        <strain evidence="5">EXF-13287</strain>
    </source>
</reference>
<evidence type="ECO:0000259" key="3">
    <source>
        <dbReference type="Pfam" id="PF20842"/>
    </source>
</evidence>
<dbReference type="Proteomes" id="UP001174691">
    <property type="component" value="Unassembled WGS sequence"/>
</dbReference>
<dbReference type="Pfam" id="PF12768">
    <property type="entry name" value="Rax2"/>
    <property type="match status" value="1"/>
</dbReference>
<accession>A0AA38S5Z2</accession>
<gene>
    <name evidence="5" type="ORF">NKR19_g4076</name>
</gene>
<evidence type="ECO:0000259" key="2">
    <source>
        <dbReference type="Pfam" id="PF12768"/>
    </source>
</evidence>
<dbReference type="EMBL" id="JANBVN010000049">
    <property type="protein sequence ID" value="KAJ9156870.1"/>
    <property type="molecule type" value="Genomic_DNA"/>
</dbReference>
<dbReference type="PANTHER" id="PTHR31778">
    <property type="entry name" value="BUD SITE SELECTION PROTEIN RAX2"/>
    <property type="match status" value="1"/>
</dbReference>
<keyword evidence="1" id="KW-0812">Transmembrane</keyword>
<protein>
    <submittedName>
        <fullName evidence="5">Cellular morphogenesis protein</fullName>
    </submittedName>
</protein>
<dbReference type="Pfam" id="PF20843">
    <property type="entry name" value="Rax2_3"/>
    <property type="match status" value="1"/>
</dbReference>
<dbReference type="InterPro" id="IPR015915">
    <property type="entry name" value="Kelch-typ_b-propeller"/>
</dbReference>
<keyword evidence="6" id="KW-1185">Reference proteome</keyword>
<proteinExistence type="predicted"/>
<evidence type="ECO:0000259" key="4">
    <source>
        <dbReference type="Pfam" id="PF20843"/>
    </source>
</evidence>
<dbReference type="InterPro" id="IPR011043">
    <property type="entry name" value="Gal_Oxase/kelch_b-propeller"/>
</dbReference>
<dbReference type="InterPro" id="IPR048265">
    <property type="entry name" value="Rax2-like_third"/>
</dbReference>